<comment type="similarity">
    <text evidence="3 11">Belongs to the vitamin-B12 independent methionine synthase family.</text>
</comment>
<evidence type="ECO:0000256" key="1">
    <source>
        <dbReference type="ARBA" id="ARBA00002777"/>
    </source>
</evidence>
<name>A0AB39BRF8_9BACI</name>
<feature type="binding site" evidence="12">
    <location>
        <position position="20"/>
    </location>
    <ligand>
        <name>5-methyltetrahydropteroyltri-L-glutamate</name>
        <dbReference type="ChEBI" id="CHEBI:58207"/>
    </ligand>
</feature>
<evidence type="ECO:0000259" key="15">
    <source>
        <dbReference type="Pfam" id="PF01717"/>
    </source>
</evidence>
<dbReference type="GO" id="GO:0009086">
    <property type="term" value="P:methionine biosynthetic process"/>
    <property type="evidence" value="ECO:0007669"/>
    <property type="project" value="UniProtKB-UniRule"/>
</dbReference>
<dbReference type="NCBIfam" id="NF003556">
    <property type="entry name" value="PRK05222.1"/>
    <property type="match status" value="1"/>
</dbReference>
<feature type="binding site" evidence="11">
    <location>
        <position position="664"/>
    </location>
    <ligand>
        <name>Zn(2+)</name>
        <dbReference type="ChEBI" id="CHEBI:29105"/>
        <note>catalytic</note>
    </ligand>
</feature>
<dbReference type="GO" id="GO:0008270">
    <property type="term" value="F:zinc ion binding"/>
    <property type="evidence" value="ECO:0007669"/>
    <property type="project" value="InterPro"/>
</dbReference>
<feature type="binding site" evidence="11">
    <location>
        <position position="604"/>
    </location>
    <ligand>
        <name>5-methyltetrahydropteroyltri-L-glutamate</name>
        <dbReference type="ChEBI" id="CHEBI:58207"/>
    </ligand>
</feature>
<evidence type="ECO:0000313" key="17">
    <source>
        <dbReference type="EMBL" id="XDI36207.1"/>
    </source>
</evidence>
<evidence type="ECO:0000259" key="16">
    <source>
        <dbReference type="Pfam" id="PF08267"/>
    </source>
</evidence>
<evidence type="ECO:0000256" key="7">
    <source>
        <dbReference type="ARBA" id="ARBA00022723"/>
    </source>
</evidence>
<reference evidence="17" key="1">
    <citation type="submission" date="2024-07" db="EMBL/GenBank/DDBJ databases">
        <title>Identification and characteristics of an arsenic-resistant bacterial isolate, which belongs to a novel species.</title>
        <authorList>
            <person name="Juszczyk A."/>
            <person name="Kowalczyk A."/>
            <person name="Was K."/>
            <person name="Kosowicz W."/>
            <person name="Budzyn A."/>
            <person name="Latowski D."/>
        </authorList>
    </citation>
    <scope>NUCLEOTIDE SEQUENCE</scope>
    <source>
        <strain evidence="17">As8PL</strain>
    </source>
</reference>
<feature type="binding site" evidence="11">
    <location>
        <position position="112"/>
    </location>
    <ligand>
        <name>5-methyltetrahydropteroyltri-L-glutamate</name>
        <dbReference type="ChEBI" id="CHEBI:58207"/>
    </ligand>
</feature>
<evidence type="ECO:0000256" key="14">
    <source>
        <dbReference type="PIRSR" id="PIRSR000382-3"/>
    </source>
</evidence>
<dbReference type="Pfam" id="PF01717">
    <property type="entry name" value="Meth_synt_2"/>
    <property type="match status" value="1"/>
</dbReference>
<dbReference type="GO" id="GO:0032259">
    <property type="term" value="P:methylation"/>
    <property type="evidence" value="ECO:0007669"/>
    <property type="project" value="UniProtKB-KW"/>
</dbReference>
<evidence type="ECO:0000256" key="8">
    <source>
        <dbReference type="ARBA" id="ARBA00022737"/>
    </source>
</evidence>
<feature type="binding site" evidence="11">
    <location>
        <position position="642"/>
    </location>
    <ligand>
        <name>Zn(2+)</name>
        <dbReference type="ChEBI" id="CHEBI:29105"/>
        <note>catalytic</note>
    </ligand>
</feature>
<feature type="domain" description="Cobalamin-independent methionine synthase MetE N-terminal" evidence="16">
    <location>
        <begin position="6"/>
        <end position="313"/>
    </location>
</feature>
<keyword evidence="9 11" id="KW-0862">Zinc</keyword>
<dbReference type="NCBIfam" id="TIGR01371">
    <property type="entry name" value="met_syn_B12ind"/>
    <property type="match status" value="1"/>
</dbReference>
<feature type="binding site" evidence="13">
    <location>
        <position position="725"/>
    </location>
    <ligand>
        <name>Zn(2+)</name>
        <dbReference type="ChEBI" id="CHEBI:29105"/>
        <label>1</label>
        <note>catalytic</note>
    </ligand>
</feature>
<dbReference type="Gene3D" id="3.20.20.210">
    <property type="match status" value="2"/>
</dbReference>
<feature type="binding site" evidence="12">
    <location>
        <position position="117"/>
    </location>
    <ligand>
        <name>5-methyltetrahydropteroyltri-L-glutamate</name>
        <dbReference type="ChEBI" id="CHEBI:58207"/>
    </ligand>
</feature>
<feature type="binding site" evidence="11">
    <location>
        <position position="640"/>
    </location>
    <ligand>
        <name>Zn(2+)</name>
        <dbReference type="ChEBI" id="CHEBI:29105"/>
        <note>catalytic</note>
    </ligand>
</feature>
<keyword evidence="5 11" id="KW-0028">Amino-acid biosynthesis</keyword>
<dbReference type="InterPro" id="IPR038071">
    <property type="entry name" value="UROD/MetE-like_sf"/>
</dbReference>
<dbReference type="InterPro" id="IPR006276">
    <property type="entry name" value="Cobalamin-indep_Met_synthase"/>
</dbReference>
<evidence type="ECO:0000256" key="13">
    <source>
        <dbReference type="PIRSR" id="PIRSR000382-2"/>
    </source>
</evidence>
<comment type="catalytic activity">
    <reaction evidence="11">
        <text>5-methyltetrahydropteroyltri-L-glutamate + L-homocysteine = tetrahydropteroyltri-L-glutamate + L-methionine</text>
        <dbReference type="Rhea" id="RHEA:21196"/>
        <dbReference type="ChEBI" id="CHEBI:57844"/>
        <dbReference type="ChEBI" id="CHEBI:58140"/>
        <dbReference type="ChEBI" id="CHEBI:58199"/>
        <dbReference type="ChEBI" id="CHEBI:58207"/>
        <dbReference type="EC" id="2.1.1.14"/>
    </reaction>
</comment>
<evidence type="ECO:0000256" key="6">
    <source>
        <dbReference type="ARBA" id="ARBA00022679"/>
    </source>
</evidence>
<keyword evidence="8 11" id="KW-0677">Repeat</keyword>
<feature type="binding site" evidence="11 12">
    <location>
        <position position="560"/>
    </location>
    <ligand>
        <name>5-methyltetrahydropteroyltri-L-glutamate</name>
        <dbReference type="ChEBI" id="CHEBI:58207"/>
    </ligand>
</feature>
<evidence type="ECO:0000256" key="2">
    <source>
        <dbReference type="ARBA" id="ARBA00004681"/>
    </source>
</evidence>
<evidence type="ECO:0000256" key="10">
    <source>
        <dbReference type="ARBA" id="ARBA00023167"/>
    </source>
</evidence>
<feature type="binding site" evidence="11 12">
    <location>
        <position position="598"/>
    </location>
    <ligand>
        <name>L-homocysteine</name>
        <dbReference type="ChEBI" id="CHEBI:58199"/>
    </ligand>
</feature>
<feature type="binding site" evidence="11">
    <location>
        <position position="725"/>
    </location>
    <ligand>
        <name>Zn(2+)</name>
        <dbReference type="ChEBI" id="CHEBI:29105"/>
        <note>catalytic</note>
    </ligand>
</feature>
<dbReference type="InterPro" id="IPR002629">
    <property type="entry name" value="Met_Synth_C/arc"/>
</dbReference>
<sequence>MNIIHSNLGYPRIGKNREWKRLLEKYWSKKITRVTFELEMKKLRVEYLKTQKALGVELIPIGDFSYYDHVLDTAVMFGLIPKRFQPMEAASLEQYFAIARGTDQHVASEMTKWFNTNYHYLVPELEDVTPVLTHNRLLTLFNEAKNEVGIVGKPVMVGPITLLSLSKGYQTEDLKEIIPQLIPLYIKVFKELEQAGAEWIQVDEPILVQNGNQEMIELFKEVYAHFNDALPELNLLLQTYFGAVDHYKEITQLPVAGIGLDFVHDNGENLKQLRAFGFPQDKFLACGVIDGRSIWKSNLLKKYEHVKELSSHTQNLIIQPSCSLLHVPVTTAGEKSLDREFVDALAFANEKLEEVALLGNVLRQREKQEELKKYSYSISEFHKNTNRINVEVQRQLANVDDLATSRTPFDERKIRQQEKWQLPTLPATTIGSFPQTKEVRANRLSYKKGSLSAEEYERFIEEEIKKWVTIQEEIGLDVFVHGEFERTDMVEFFGQRLNGMEVTTNGWVQSYGSRCVKPPIISGDISFAEPMTLKETVYAKSLTSKPMKGMLTGPVTILNWSFERDDATRKEMLNQLALAIRVEINELETHGIEMIQVDEPALREGLPLKEKEREAYLTDAVTAFIIATGGVADTTQIHTHMCYSEFDEIIETIDALDADVISIEASRSHGEIIHTFERFDYTKDIGLGVYDIHSPRIPNEQEMRQNLERALRVLKTNQFWVNPDCGLKTRTPEETIEALKVMVETAKKVRSTLKAGVTK</sequence>
<organism evidence="17">
    <name type="scientific">Alkalihalophilus sp. As8PL</name>
    <dbReference type="NCBI Taxonomy" id="3237103"/>
    <lineage>
        <taxon>Bacteria</taxon>
        <taxon>Bacillati</taxon>
        <taxon>Bacillota</taxon>
        <taxon>Bacilli</taxon>
        <taxon>Bacillales</taxon>
        <taxon>Bacillaceae</taxon>
        <taxon>Alkalihalophilus</taxon>
    </lineage>
</organism>
<feature type="binding site" evidence="11">
    <location>
        <begin position="17"/>
        <end position="20"/>
    </location>
    <ligand>
        <name>5-methyltetrahydropteroyltri-L-glutamate</name>
        <dbReference type="ChEBI" id="CHEBI:58207"/>
    </ligand>
</feature>
<dbReference type="GO" id="GO:0003871">
    <property type="term" value="F:5-methyltetrahydropteroyltriglutamate-homocysteine S-methyltransferase activity"/>
    <property type="evidence" value="ECO:0007669"/>
    <property type="project" value="UniProtKB-UniRule"/>
</dbReference>
<evidence type="ECO:0000256" key="3">
    <source>
        <dbReference type="ARBA" id="ARBA00009553"/>
    </source>
</evidence>
<feature type="binding site" evidence="13">
    <location>
        <position position="642"/>
    </location>
    <ligand>
        <name>Zn(2+)</name>
        <dbReference type="ChEBI" id="CHEBI:29105"/>
        <label>1</label>
        <note>catalytic</note>
    </ligand>
</feature>
<feature type="domain" description="Cobalamin-independent methionine synthase MetE C-terminal/archaeal" evidence="15">
    <location>
        <begin position="425"/>
        <end position="747"/>
    </location>
</feature>
<feature type="binding site" evidence="11 12">
    <location>
        <begin position="514"/>
        <end position="515"/>
    </location>
    <ligand>
        <name>5-methyltetrahydropteroyltri-L-glutamate</name>
        <dbReference type="ChEBI" id="CHEBI:58207"/>
    </ligand>
</feature>
<evidence type="ECO:0000256" key="12">
    <source>
        <dbReference type="PIRSR" id="PIRSR000382-1"/>
    </source>
</evidence>
<evidence type="ECO:0000256" key="5">
    <source>
        <dbReference type="ARBA" id="ARBA00022605"/>
    </source>
</evidence>
<dbReference type="HAMAP" id="MF_00172">
    <property type="entry name" value="Meth_synth"/>
    <property type="match status" value="1"/>
</dbReference>
<keyword evidence="7 11" id="KW-0479">Metal-binding</keyword>
<accession>A0AB39BRF8</accession>
<keyword evidence="4 11" id="KW-0489">Methyltransferase</keyword>
<dbReference type="RefSeq" id="WP_368503677.1">
    <property type="nucleotide sequence ID" value="NZ_CP162551.1"/>
</dbReference>
<dbReference type="PANTHER" id="PTHR30519">
    <property type="entry name" value="5-METHYLTETRAHYDROPTEROYLTRIGLUTAMATE--HOMOCYSTEINE METHYLTRANSFERASE"/>
    <property type="match status" value="1"/>
</dbReference>
<feature type="binding site" evidence="13">
    <location>
        <position position="640"/>
    </location>
    <ligand>
        <name>Zn(2+)</name>
        <dbReference type="ChEBI" id="CHEBI:29105"/>
        <label>1</label>
        <note>catalytic</note>
    </ligand>
</feature>
<comment type="cofactor">
    <cofactor evidence="11">
        <name>Zn(2+)</name>
        <dbReference type="ChEBI" id="CHEBI:29105"/>
    </cofactor>
    <text evidence="11">Binds 1 zinc ion per subunit.</text>
</comment>
<evidence type="ECO:0000256" key="4">
    <source>
        <dbReference type="ARBA" id="ARBA00022603"/>
    </source>
</evidence>
<comment type="cofactor">
    <cofactor evidence="13">
        <name>Zn(2+)</name>
        <dbReference type="ChEBI" id="CHEBI:29105"/>
    </cofactor>
    <text evidence="13">Binds 2 Zn(2+) ions per subunit.</text>
</comment>
<proteinExistence type="inferred from homology"/>
<protein>
    <recommendedName>
        <fullName evidence="11">5-methyltetrahydropteroyltriglutamate--homocysteine methyltransferase</fullName>
        <ecNumber evidence="11">2.1.1.14</ecNumber>
    </recommendedName>
    <alternativeName>
        <fullName evidence="11">Cobalamin-independent methionine synthase</fullName>
    </alternativeName>
    <alternativeName>
        <fullName evidence="11">Methionine synthase, vitamin-B12 independent isozyme</fullName>
    </alternativeName>
</protein>
<dbReference type="EMBL" id="CP162551">
    <property type="protein sequence ID" value="XDI36207.1"/>
    <property type="molecule type" value="Genomic_DNA"/>
</dbReference>
<feature type="binding site" evidence="11 12">
    <location>
        <position position="598"/>
    </location>
    <ligand>
        <name>L-methionine</name>
        <dbReference type="ChEBI" id="CHEBI:57844"/>
    </ligand>
</feature>
<feature type="binding site" evidence="11">
    <location>
        <position position="483"/>
    </location>
    <ligand>
        <name>L-homocysteine</name>
        <dbReference type="ChEBI" id="CHEBI:58199"/>
    </ligand>
</feature>
<comment type="function">
    <text evidence="1 11">Catalyzes the transfer of a methyl group from 5-methyltetrahydrofolate to homocysteine resulting in methionine formation.</text>
</comment>
<feature type="active site" description="Proton donor" evidence="11 14">
    <location>
        <position position="693"/>
    </location>
</feature>
<evidence type="ECO:0000256" key="11">
    <source>
        <dbReference type="HAMAP-Rule" id="MF_00172"/>
    </source>
</evidence>
<feature type="binding site" evidence="11 12">
    <location>
        <begin position="430"/>
        <end position="432"/>
    </location>
    <ligand>
        <name>L-homocysteine</name>
        <dbReference type="ChEBI" id="CHEBI:58199"/>
    </ligand>
</feature>
<keyword evidence="6 11" id="KW-0808">Transferase</keyword>
<gene>
    <name evidence="11 17" type="primary">metE</name>
    <name evidence="17" type="ORF">AB3N04_16075</name>
</gene>
<keyword evidence="10 11" id="KW-0486">Methionine biosynthesis</keyword>
<dbReference type="InterPro" id="IPR013215">
    <property type="entry name" value="Cbl-indep_Met_Synth_N"/>
</dbReference>
<dbReference type="CDD" id="cd03311">
    <property type="entry name" value="CIMS_C_terminal_like"/>
    <property type="match status" value="1"/>
</dbReference>
<feature type="binding site" evidence="11 12">
    <location>
        <position position="483"/>
    </location>
    <ligand>
        <name>L-methionine</name>
        <dbReference type="ChEBI" id="CHEBI:57844"/>
    </ligand>
</feature>
<evidence type="ECO:0000256" key="9">
    <source>
        <dbReference type="ARBA" id="ARBA00022833"/>
    </source>
</evidence>
<dbReference type="AlphaFoldDB" id="A0AB39BRF8"/>
<dbReference type="SUPFAM" id="SSF51726">
    <property type="entry name" value="UROD/MetE-like"/>
    <property type="match status" value="2"/>
</dbReference>
<dbReference type="PIRSF" id="PIRSF000382">
    <property type="entry name" value="MeTrfase_B12_ind"/>
    <property type="match status" value="1"/>
</dbReference>
<dbReference type="CDD" id="cd03312">
    <property type="entry name" value="CIMS_N_terminal_like"/>
    <property type="match status" value="1"/>
</dbReference>
<feature type="binding site" evidence="13">
    <location>
        <position position="664"/>
    </location>
    <ligand>
        <name>Zn(2+)</name>
        <dbReference type="ChEBI" id="CHEBI:29105"/>
        <label>1</label>
        <note>catalytic</note>
    </ligand>
</feature>
<comment type="pathway">
    <text evidence="2 11">Amino-acid biosynthesis; L-methionine biosynthesis via de novo pathway; L-methionine from L-homocysteine (MetE route): step 1/1.</text>
</comment>
<feature type="binding site" evidence="11 12">
    <location>
        <begin position="430"/>
        <end position="432"/>
    </location>
    <ligand>
        <name>L-methionine</name>
        <dbReference type="ChEBI" id="CHEBI:57844"/>
    </ligand>
</feature>
<dbReference type="Pfam" id="PF08267">
    <property type="entry name" value="Meth_synt_1"/>
    <property type="match status" value="1"/>
</dbReference>
<dbReference type="EC" id="2.1.1.14" evidence="11"/>